<dbReference type="CDD" id="cd00167">
    <property type="entry name" value="SANT"/>
    <property type="match status" value="1"/>
</dbReference>
<dbReference type="InterPro" id="IPR004843">
    <property type="entry name" value="Calcineurin-like_PHP"/>
</dbReference>
<dbReference type="Pfam" id="PF00149">
    <property type="entry name" value="Metallophos"/>
    <property type="match status" value="1"/>
</dbReference>
<dbReference type="InterPro" id="IPR022228">
    <property type="entry name" value="DUF3755"/>
</dbReference>
<evidence type="ECO:0000313" key="3">
    <source>
        <dbReference type="Proteomes" id="UP000245207"/>
    </source>
</evidence>
<dbReference type="Pfam" id="PF12579">
    <property type="entry name" value="DUF3755"/>
    <property type="match status" value="1"/>
</dbReference>
<dbReference type="Gene3D" id="1.10.10.60">
    <property type="entry name" value="Homeodomain-like"/>
    <property type="match status" value="1"/>
</dbReference>
<organism evidence="2 3">
    <name type="scientific">Artemisia annua</name>
    <name type="common">Sweet wormwood</name>
    <dbReference type="NCBI Taxonomy" id="35608"/>
    <lineage>
        <taxon>Eukaryota</taxon>
        <taxon>Viridiplantae</taxon>
        <taxon>Streptophyta</taxon>
        <taxon>Embryophyta</taxon>
        <taxon>Tracheophyta</taxon>
        <taxon>Spermatophyta</taxon>
        <taxon>Magnoliopsida</taxon>
        <taxon>eudicotyledons</taxon>
        <taxon>Gunneridae</taxon>
        <taxon>Pentapetalae</taxon>
        <taxon>asterids</taxon>
        <taxon>campanulids</taxon>
        <taxon>Asterales</taxon>
        <taxon>Asteraceae</taxon>
        <taxon>Asteroideae</taxon>
        <taxon>Anthemideae</taxon>
        <taxon>Artemisiinae</taxon>
        <taxon>Artemisia</taxon>
    </lineage>
</organism>
<dbReference type="PANTHER" id="PTHR35769">
    <property type="entry name" value="CALCINEURIN-LIKE METALLO-PHOSPHOESTERASE SUPERFAMILY PROTEIN"/>
    <property type="match status" value="1"/>
</dbReference>
<dbReference type="AlphaFoldDB" id="A0A2U1NVE5"/>
<sequence length="548" mass="60616">MYPRALLHAPPLFTQPPSFPASHPSKLNGGIRLSMSSSSVRIVVVGDTHDDWNLLEDSKALHLLKAGYFMHYLFLLELSGKVFVIFGDFGNENVELVRSIAALKFPKAAILGNHDAWNTQNFSANQIWCCLQAGYFMHYLFLLELSGKVFVIFGDFGNENVELVRSIAALKFPKAAILGNHDAWNTQNFSANIPIPTSRTRLEERCCPTPAGKMVKSALCGRETMFVLEEKVLAIRSKNHQNQLGDRRYGGGCNSFGEEHVGYKRLDFHSLKLSVIGGRPFSCGGERLFRKQLLAKRYGVHNMNESAKKISEAAVGTPKNHSIILLAHNGPTGVVNGEVGPTQAALRHNPGLAVEWGPDEQSLLEELLTKYASDSSVLRYAKIAKKLQDKTVRDVALRCRWMSEKVTEHLAKSSSHTTNRANGPPYAQSAVSMDSDDGISYKGSISSNVSKMCFPEVVCVASAAIGGVAEVYEKFFGSSDPTHLDKYQKLQVHENINLFCQARNNIVSILNDLNDMPEIMKQMPPLPVKLNEELTNSMLPHSSLQKKS</sequence>
<comment type="caution">
    <text evidence="2">The sequence shown here is derived from an EMBL/GenBank/DDBJ whole genome shotgun (WGS) entry which is preliminary data.</text>
</comment>
<protein>
    <recommendedName>
        <fullName evidence="1">Calcineurin-like phosphoesterase domain-containing protein</fullName>
    </recommendedName>
</protein>
<feature type="domain" description="Calcineurin-like phosphoesterase" evidence="1">
    <location>
        <begin position="41"/>
        <end position="118"/>
    </location>
</feature>
<evidence type="ECO:0000313" key="2">
    <source>
        <dbReference type="EMBL" id="PWA77454.1"/>
    </source>
</evidence>
<proteinExistence type="predicted"/>
<dbReference type="InterPro" id="IPR029052">
    <property type="entry name" value="Metallo-depent_PP-like"/>
</dbReference>
<reference evidence="2 3" key="1">
    <citation type="journal article" date="2018" name="Mol. Plant">
        <title>The genome of Artemisia annua provides insight into the evolution of Asteraceae family and artemisinin biosynthesis.</title>
        <authorList>
            <person name="Shen Q."/>
            <person name="Zhang L."/>
            <person name="Liao Z."/>
            <person name="Wang S."/>
            <person name="Yan T."/>
            <person name="Shi P."/>
            <person name="Liu M."/>
            <person name="Fu X."/>
            <person name="Pan Q."/>
            <person name="Wang Y."/>
            <person name="Lv Z."/>
            <person name="Lu X."/>
            <person name="Zhang F."/>
            <person name="Jiang W."/>
            <person name="Ma Y."/>
            <person name="Chen M."/>
            <person name="Hao X."/>
            <person name="Li L."/>
            <person name="Tang Y."/>
            <person name="Lv G."/>
            <person name="Zhou Y."/>
            <person name="Sun X."/>
            <person name="Brodelius P.E."/>
            <person name="Rose J.K.C."/>
            <person name="Tang K."/>
        </authorList>
    </citation>
    <scope>NUCLEOTIDE SEQUENCE [LARGE SCALE GENOMIC DNA]</scope>
    <source>
        <strain evidence="3">cv. Huhao1</strain>
        <tissue evidence="2">Leaf</tissue>
    </source>
</reference>
<dbReference type="PANTHER" id="PTHR35769:SF2">
    <property type="entry name" value="CALCINEURIN-LIKE METALLO-PHOSPHOESTERASE SUPERFAMILY PROTEIN"/>
    <property type="match status" value="1"/>
</dbReference>
<dbReference type="InterPro" id="IPR027629">
    <property type="entry name" value="DevT-like"/>
</dbReference>
<dbReference type="EMBL" id="PKPP01002125">
    <property type="protein sequence ID" value="PWA77454.1"/>
    <property type="molecule type" value="Genomic_DNA"/>
</dbReference>
<name>A0A2U1NVE5_ARTAN</name>
<dbReference type="InterPro" id="IPR001005">
    <property type="entry name" value="SANT/Myb"/>
</dbReference>
<dbReference type="GO" id="GO:0016787">
    <property type="term" value="F:hydrolase activity"/>
    <property type="evidence" value="ECO:0007669"/>
    <property type="project" value="InterPro"/>
</dbReference>
<dbReference type="SUPFAM" id="SSF56300">
    <property type="entry name" value="Metallo-dependent phosphatases"/>
    <property type="match status" value="2"/>
</dbReference>
<evidence type="ECO:0000259" key="1">
    <source>
        <dbReference type="Pfam" id="PF00149"/>
    </source>
</evidence>
<dbReference type="OrthoDB" id="19768at2759"/>
<dbReference type="Proteomes" id="UP000245207">
    <property type="component" value="Unassembled WGS sequence"/>
</dbReference>
<keyword evidence="3" id="KW-1185">Reference proteome</keyword>
<gene>
    <name evidence="2" type="ORF">CTI12_AA188650</name>
</gene>
<accession>A0A2U1NVE5</accession>
<dbReference type="STRING" id="35608.A0A2U1NVE5"/>